<comment type="caution">
    <text evidence="3">The sequence shown here is derived from an EMBL/GenBank/DDBJ whole genome shotgun (WGS) entry which is preliminary data.</text>
</comment>
<proteinExistence type="inferred from homology"/>
<name>A0A9D4NSR2_DERFA</name>
<dbReference type="InterPro" id="IPR051276">
    <property type="entry name" value="Saccharopine_DH-like_oxidrdct"/>
</dbReference>
<dbReference type="SUPFAM" id="SSF51735">
    <property type="entry name" value="NAD(P)-binding Rossmann-fold domains"/>
    <property type="match status" value="1"/>
</dbReference>
<evidence type="ECO:0000256" key="1">
    <source>
        <dbReference type="ARBA" id="ARBA00038048"/>
    </source>
</evidence>
<dbReference type="PANTHER" id="PTHR12286">
    <property type="entry name" value="SACCHAROPINE DEHYDROGENASE-LIKE OXIDOREDUCTASE"/>
    <property type="match status" value="1"/>
</dbReference>
<dbReference type="Pfam" id="PF03435">
    <property type="entry name" value="Sacchrp_dh_NADP"/>
    <property type="match status" value="1"/>
</dbReference>
<dbReference type="GO" id="GO:0005739">
    <property type="term" value="C:mitochondrion"/>
    <property type="evidence" value="ECO:0007669"/>
    <property type="project" value="TreeGrafter"/>
</dbReference>
<dbReference type="OrthoDB" id="10268090at2759"/>
<dbReference type="GO" id="GO:0009247">
    <property type="term" value="P:glycolipid biosynthetic process"/>
    <property type="evidence" value="ECO:0007669"/>
    <property type="project" value="TreeGrafter"/>
</dbReference>
<reference evidence="3" key="2">
    <citation type="journal article" date="2021" name="World Allergy Organ. J.">
        <title>Chromosome-level assembly of Dermatophagoides farinae genome and transcriptome reveals two novel allergens Der f 37 and Der f 39.</title>
        <authorList>
            <person name="Chen J."/>
            <person name="Cai Z."/>
            <person name="Fan D."/>
            <person name="Hu J."/>
            <person name="Hou Y."/>
            <person name="He Y."/>
            <person name="Zhang Z."/>
            <person name="Zhao Z."/>
            <person name="Gao P."/>
            <person name="Hu W."/>
            <person name="Sun J."/>
            <person name="Li J."/>
            <person name="Ji K."/>
        </authorList>
    </citation>
    <scope>NUCLEOTIDE SEQUENCE</scope>
    <source>
        <strain evidence="3">JKM2019</strain>
    </source>
</reference>
<dbReference type="Proteomes" id="UP000828236">
    <property type="component" value="Unassembled WGS sequence"/>
</dbReference>
<dbReference type="InterPro" id="IPR036291">
    <property type="entry name" value="NAD(P)-bd_dom_sf"/>
</dbReference>
<evidence type="ECO:0000313" key="3">
    <source>
        <dbReference type="EMBL" id="KAH7637531.1"/>
    </source>
</evidence>
<dbReference type="Gene3D" id="3.40.50.720">
    <property type="entry name" value="NAD(P)-binding Rossmann-like Domain"/>
    <property type="match status" value="1"/>
</dbReference>
<protein>
    <recommendedName>
        <fullName evidence="2">Saccharopine dehydrogenase NADP binding domain-containing protein</fullName>
    </recommendedName>
</protein>
<dbReference type="PANTHER" id="PTHR12286:SF5">
    <property type="entry name" value="SACCHAROPINE DEHYDROGENASE-LIKE OXIDOREDUCTASE"/>
    <property type="match status" value="1"/>
</dbReference>
<gene>
    <name evidence="3" type="ORF">HUG17_8635</name>
</gene>
<dbReference type="EMBL" id="SDOV01000008">
    <property type="protein sequence ID" value="KAH7637531.1"/>
    <property type="molecule type" value="Genomic_DNA"/>
</dbReference>
<dbReference type="GO" id="GO:0005811">
    <property type="term" value="C:lipid droplet"/>
    <property type="evidence" value="ECO:0007669"/>
    <property type="project" value="TreeGrafter"/>
</dbReference>
<evidence type="ECO:0000259" key="2">
    <source>
        <dbReference type="Pfam" id="PF03435"/>
    </source>
</evidence>
<comment type="similarity">
    <text evidence="1">Belongs to the saccharopine dehydrogenase family.</text>
</comment>
<dbReference type="GO" id="GO:0005886">
    <property type="term" value="C:plasma membrane"/>
    <property type="evidence" value="ECO:0007669"/>
    <property type="project" value="TreeGrafter"/>
</dbReference>
<dbReference type="InterPro" id="IPR005097">
    <property type="entry name" value="Sacchrp_dh_NADP-bd"/>
</dbReference>
<accession>A0A9D4NSR2</accession>
<organism evidence="3">
    <name type="scientific">Dermatophagoides farinae</name>
    <name type="common">American house dust mite</name>
    <dbReference type="NCBI Taxonomy" id="6954"/>
    <lineage>
        <taxon>Eukaryota</taxon>
        <taxon>Metazoa</taxon>
        <taxon>Ecdysozoa</taxon>
        <taxon>Arthropoda</taxon>
        <taxon>Chelicerata</taxon>
        <taxon>Arachnida</taxon>
        <taxon>Acari</taxon>
        <taxon>Acariformes</taxon>
        <taxon>Sarcoptiformes</taxon>
        <taxon>Astigmata</taxon>
        <taxon>Psoroptidia</taxon>
        <taxon>Analgoidea</taxon>
        <taxon>Pyroglyphidae</taxon>
        <taxon>Dermatophagoidinae</taxon>
        <taxon>Dermatophagoides</taxon>
    </lineage>
</organism>
<sequence length="423" mass="49025">MAKQFDLLIFGATGFTGRFVVERLVQTIEHYGFNDSFRWAVAARNVVQLRRYLHEIEQYTGIKFVHKLDIFETDIEREQSLRNVFARSKLVMNCVGPYSLLGEPVIKACLDTDAHYMDLSGEPLFLEQMHLRYDRIARERQLCAVGSCGFDSIPSDIGISYLKQKFPGRLNHAEHYLQLHTDGRKFNYATWRALVEGFKYRNQLRSMREQLFSQYKPFSWPVQLKRRIFRRHDQFGYCIPFPGSDRSVVIRSQMQRYSERGELPAQCEVYFSLNNPIDILKLVAMNYNLQLLSRFEKGEQLLLQYSSLMSFGTFERNVLPDRQALETNRFKFTLIGYGWPNGISTLTSDNMTQTSAVTISGGDLAYIDTAKIAVQTALALLDKLKRNDNVHYGVITPAVAFEPDEIVPRLRNEDIKIEFITKL</sequence>
<reference evidence="3" key="1">
    <citation type="submission" date="2020-06" db="EMBL/GenBank/DDBJ databases">
        <authorList>
            <person name="Ji K."/>
            <person name="Li J."/>
        </authorList>
    </citation>
    <scope>NUCLEOTIDE SEQUENCE</scope>
    <source>
        <strain evidence="3">JKM2019</strain>
        <tissue evidence="3">Whole body</tissue>
    </source>
</reference>
<dbReference type="AlphaFoldDB" id="A0A9D4NSR2"/>
<feature type="domain" description="Saccharopine dehydrogenase NADP binding" evidence="2">
    <location>
        <begin position="8"/>
        <end position="144"/>
    </location>
</feature>